<feature type="transmembrane region" description="Helical" evidence="1">
    <location>
        <begin position="221"/>
        <end position="239"/>
    </location>
</feature>
<feature type="domain" description="DUF6534" evidence="2">
    <location>
        <begin position="170"/>
        <end position="284"/>
    </location>
</feature>
<name>A0A409YGT2_9AGAR</name>
<feature type="transmembrane region" description="Helical" evidence="1">
    <location>
        <begin position="259"/>
        <end position="277"/>
    </location>
</feature>
<keyword evidence="1" id="KW-1133">Transmembrane helix</keyword>
<feature type="transmembrane region" description="Helical" evidence="1">
    <location>
        <begin position="163"/>
        <end position="185"/>
    </location>
</feature>
<dbReference type="Proteomes" id="UP000284842">
    <property type="component" value="Unassembled WGS sequence"/>
</dbReference>
<feature type="transmembrane region" description="Helical" evidence="1">
    <location>
        <begin position="371"/>
        <end position="395"/>
    </location>
</feature>
<keyword evidence="1" id="KW-0472">Membrane</keyword>
<keyword evidence="4" id="KW-1185">Reference proteome</keyword>
<comment type="caution">
    <text evidence="3">The sequence shown here is derived from an EMBL/GenBank/DDBJ whole genome shotgun (WGS) entry which is preliminary data.</text>
</comment>
<proteinExistence type="predicted"/>
<evidence type="ECO:0000313" key="4">
    <source>
        <dbReference type="Proteomes" id="UP000284842"/>
    </source>
</evidence>
<gene>
    <name evidence="3" type="ORF">CVT24_011363</name>
</gene>
<feature type="transmembrane region" description="Helical" evidence="1">
    <location>
        <begin position="313"/>
        <end position="335"/>
    </location>
</feature>
<dbReference type="STRING" id="181874.A0A409YGT2"/>
<protein>
    <recommendedName>
        <fullName evidence="2">DUF6534 domain-containing protein</fullName>
    </recommendedName>
</protein>
<feature type="transmembrane region" description="Helical" evidence="1">
    <location>
        <begin position="197"/>
        <end position="215"/>
    </location>
</feature>
<feature type="domain" description="DUF6534" evidence="2">
    <location>
        <begin position="320"/>
        <end position="406"/>
    </location>
</feature>
<feature type="transmembrane region" description="Helical" evidence="1">
    <location>
        <begin position="62"/>
        <end position="87"/>
    </location>
</feature>
<dbReference type="EMBL" id="NHTK01001185">
    <property type="protein sequence ID" value="PPR02175.1"/>
    <property type="molecule type" value="Genomic_DNA"/>
</dbReference>
<organism evidence="3 4">
    <name type="scientific">Panaeolus cyanescens</name>
    <dbReference type="NCBI Taxonomy" id="181874"/>
    <lineage>
        <taxon>Eukaryota</taxon>
        <taxon>Fungi</taxon>
        <taxon>Dikarya</taxon>
        <taxon>Basidiomycota</taxon>
        <taxon>Agaricomycotina</taxon>
        <taxon>Agaricomycetes</taxon>
        <taxon>Agaricomycetidae</taxon>
        <taxon>Agaricales</taxon>
        <taxon>Agaricineae</taxon>
        <taxon>Galeropsidaceae</taxon>
        <taxon>Panaeolus</taxon>
    </lineage>
</organism>
<dbReference type="Pfam" id="PF20152">
    <property type="entry name" value="DUF6534"/>
    <property type="match status" value="2"/>
</dbReference>
<dbReference type="PANTHER" id="PTHR40465">
    <property type="entry name" value="CHROMOSOME 1, WHOLE GENOME SHOTGUN SEQUENCE"/>
    <property type="match status" value="1"/>
</dbReference>
<reference evidence="3 4" key="1">
    <citation type="journal article" date="2018" name="Evol. Lett.">
        <title>Horizontal gene cluster transfer increased hallucinogenic mushroom diversity.</title>
        <authorList>
            <person name="Reynolds H.T."/>
            <person name="Vijayakumar V."/>
            <person name="Gluck-Thaler E."/>
            <person name="Korotkin H.B."/>
            <person name="Matheny P.B."/>
            <person name="Slot J.C."/>
        </authorList>
    </citation>
    <scope>NUCLEOTIDE SEQUENCE [LARGE SCALE GENOMIC DNA]</scope>
    <source>
        <strain evidence="3 4">2629</strain>
    </source>
</reference>
<dbReference type="AlphaFoldDB" id="A0A409YGT2"/>
<evidence type="ECO:0000313" key="3">
    <source>
        <dbReference type="EMBL" id="PPR02175.1"/>
    </source>
</evidence>
<evidence type="ECO:0000259" key="2">
    <source>
        <dbReference type="Pfam" id="PF20152"/>
    </source>
</evidence>
<accession>A0A409YGT2</accession>
<keyword evidence="1" id="KW-0812">Transmembrane</keyword>
<dbReference type="InterPro" id="IPR045339">
    <property type="entry name" value="DUF6534"/>
</dbReference>
<dbReference type="InParanoid" id="A0A409YGT2"/>
<feature type="transmembrane region" description="Helical" evidence="1">
    <location>
        <begin position="99"/>
        <end position="119"/>
    </location>
</feature>
<evidence type="ECO:0000256" key="1">
    <source>
        <dbReference type="SAM" id="Phobius"/>
    </source>
</evidence>
<feature type="transmembrane region" description="Helical" evidence="1">
    <location>
        <begin position="347"/>
        <end position="365"/>
    </location>
</feature>
<dbReference type="OrthoDB" id="3214861at2759"/>
<sequence>MKVSSTSSSQQIRTNGKPDRALICLHPALTPIQKYNMAQTTPVTIANFMPGLPTKFDNTLGALLLCGLFAMASMDTFHSALVTHILYTYMANNSLTPWALIKPVWSIMALVVVTSSASVRARIVANFRTRKLTEPPKTIIEVTATLFQITSFLDLYHNRPGLLYSWFGVSAAGDLFLCLAQLYLLRKSRTGFKRTDRIIRILMMYIVNTGMIVVFDASLTTVAYAAAPGSLISFSFYIFSAKRKSSKVSKPAHDELLTFSSHASLGYGSVYVNAYLATLNARKSLRKGDDNEMLSFKFTATDTTAPPAVAGLLYSWFAISAAGDLFLCLAQLYLLRKSRTGFKKTDRIIRILMMYIVNTGMIVVFDASLTTVTFAASPGSLISFSCYMLSAKLYVNAYLATLNARTSLCKEDNDEMLSFKFTTTDTTAPPAVASALALTEKVNFYWQI</sequence>
<dbReference type="PANTHER" id="PTHR40465:SF1">
    <property type="entry name" value="DUF6534 DOMAIN-CONTAINING PROTEIN"/>
    <property type="match status" value="1"/>
</dbReference>